<dbReference type="PATRIC" id="fig|121290.4.peg.2570"/>
<reference evidence="2 3" key="1">
    <citation type="submission" date="2015-10" db="EMBL/GenBank/DDBJ databases">
        <title>Transcriptomic analysis of a linuron degrading triple-species bacterial consortium.</title>
        <authorList>
            <person name="Albers P."/>
        </authorList>
    </citation>
    <scope>NUCLEOTIDE SEQUENCE [LARGE SCALE GENOMIC DNA]</scope>
    <source>
        <strain evidence="2 3">WDL6</strain>
    </source>
</reference>
<name>A0A109BM39_HYPSL</name>
<keyword evidence="3" id="KW-1185">Reference proteome</keyword>
<dbReference type="PIRSF" id="PIRSF029730">
    <property type="entry name" value="UCP029730"/>
    <property type="match status" value="1"/>
</dbReference>
<dbReference type="EMBL" id="LMTR01000026">
    <property type="protein sequence ID" value="KWT71289.1"/>
    <property type="molecule type" value="Genomic_DNA"/>
</dbReference>
<accession>A0A109BM39</accession>
<feature type="region of interest" description="Disordered" evidence="1">
    <location>
        <begin position="269"/>
        <end position="292"/>
    </location>
</feature>
<evidence type="ECO:0000256" key="1">
    <source>
        <dbReference type="SAM" id="MobiDB-lite"/>
    </source>
</evidence>
<evidence type="ECO:0000313" key="3">
    <source>
        <dbReference type="Proteomes" id="UP000059074"/>
    </source>
</evidence>
<dbReference type="InterPro" id="IPR011227">
    <property type="entry name" value="UCP029730"/>
</dbReference>
<dbReference type="Pfam" id="PF05013">
    <property type="entry name" value="FGase"/>
    <property type="match status" value="1"/>
</dbReference>
<comment type="caution">
    <text evidence="2">The sequence shown here is derived from an EMBL/GenBank/DDBJ whole genome shotgun (WGS) entry which is preliminary data.</text>
</comment>
<organism evidence="2 3">
    <name type="scientific">Hyphomicrobium sulfonivorans</name>
    <dbReference type="NCBI Taxonomy" id="121290"/>
    <lineage>
        <taxon>Bacteria</taxon>
        <taxon>Pseudomonadati</taxon>
        <taxon>Pseudomonadota</taxon>
        <taxon>Alphaproteobacteria</taxon>
        <taxon>Hyphomicrobiales</taxon>
        <taxon>Hyphomicrobiaceae</taxon>
        <taxon>Hyphomicrobium</taxon>
    </lineage>
</organism>
<sequence>MHLDGCEPSALADSPDPDSYELIPGRLDAGLIVLCDHATNIIPEGYGSLGLPAAELRRHIAYDIGAAAVTKQLAARLGVPAVLTRFSRLLIDPNRGLDDPTLVMRISDGAVIAGNRHLDEGEREKRVRQYYEPYHRRIDQLVESCVAAGVPPVLLSVHSFTDNWKGVARPWHAAILWDRDYRFAVPLLNALRTDSGIVVGENEPYDGKLAGDSMWRHGTRRGLAHAIIEIRQDLITRPEGQQAWAERIAQAIESIFAEAERTEELHQVRYFGSHTDTDEAPPYTSPAERNAR</sequence>
<proteinExistence type="predicted"/>
<dbReference type="Gene3D" id="3.40.630.40">
    <property type="entry name" value="Zn-dependent exopeptidases"/>
    <property type="match status" value="1"/>
</dbReference>
<evidence type="ECO:0008006" key="4">
    <source>
        <dbReference type="Google" id="ProtNLM"/>
    </source>
</evidence>
<dbReference type="Proteomes" id="UP000059074">
    <property type="component" value="Unassembled WGS sequence"/>
</dbReference>
<dbReference type="SUPFAM" id="SSF53187">
    <property type="entry name" value="Zn-dependent exopeptidases"/>
    <property type="match status" value="1"/>
</dbReference>
<dbReference type="STRING" id="121290.APY04_0540"/>
<dbReference type="InterPro" id="IPR007709">
    <property type="entry name" value="N-FG_amidohydro"/>
</dbReference>
<dbReference type="AlphaFoldDB" id="A0A109BM39"/>
<protein>
    <recommendedName>
        <fullName evidence="4">N-formylglutamate amidohydrolase</fullName>
    </recommendedName>
</protein>
<evidence type="ECO:0000313" key="2">
    <source>
        <dbReference type="EMBL" id="KWT71289.1"/>
    </source>
</evidence>
<gene>
    <name evidence="2" type="ORF">APY04_0540</name>
</gene>